<name>A0ABU6ZMJ9_9FABA</name>
<organism evidence="1 2">
    <name type="scientific">Stylosanthes scabra</name>
    <dbReference type="NCBI Taxonomy" id="79078"/>
    <lineage>
        <taxon>Eukaryota</taxon>
        <taxon>Viridiplantae</taxon>
        <taxon>Streptophyta</taxon>
        <taxon>Embryophyta</taxon>
        <taxon>Tracheophyta</taxon>
        <taxon>Spermatophyta</taxon>
        <taxon>Magnoliopsida</taxon>
        <taxon>eudicotyledons</taxon>
        <taxon>Gunneridae</taxon>
        <taxon>Pentapetalae</taxon>
        <taxon>rosids</taxon>
        <taxon>fabids</taxon>
        <taxon>Fabales</taxon>
        <taxon>Fabaceae</taxon>
        <taxon>Papilionoideae</taxon>
        <taxon>50 kb inversion clade</taxon>
        <taxon>dalbergioids sensu lato</taxon>
        <taxon>Dalbergieae</taxon>
        <taxon>Pterocarpus clade</taxon>
        <taxon>Stylosanthes</taxon>
    </lineage>
</organism>
<evidence type="ECO:0000313" key="2">
    <source>
        <dbReference type="Proteomes" id="UP001341840"/>
    </source>
</evidence>
<sequence>MIGNILANDSKPDETTAFLDLLPLHAPDGGYNGIVALEMDPCDDNFSKGRNGFIFENQESTLETILERAHQLIAKAEAMKQNPNRVLIVNHPPRSQSPNFWIAPSSAGTFKVNIDTTLINGRREGVGVVIRN</sequence>
<dbReference type="Proteomes" id="UP001341840">
    <property type="component" value="Unassembled WGS sequence"/>
</dbReference>
<accession>A0ABU6ZMJ9</accession>
<proteinExistence type="predicted"/>
<reference evidence="1 2" key="1">
    <citation type="journal article" date="2023" name="Plants (Basel)">
        <title>Bridging the Gap: Combining Genomics and Transcriptomics Approaches to Understand Stylosanthes scabra, an Orphan Legume from the Brazilian Caatinga.</title>
        <authorList>
            <person name="Ferreira-Neto J.R.C."/>
            <person name="da Silva M.D."/>
            <person name="Binneck E."/>
            <person name="de Melo N.F."/>
            <person name="da Silva R.H."/>
            <person name="de Melo A.L.T.M."/>
            <person name="Pandolfi V."/>
            <person name="Bustamante F.O."/>
            <person name="Brasileiro-Vidal A.C."/>
            <person name="Benko-Iseppon A.M."/>
        </authorList>
    </citation>
    <scope>NUCLEOTIDE SEQUENCE [LARGE SCALE GENOMIC DNA]</scope>
    <source>
        <tissue evidence="1">Leaves</tissue>
    </source>
</reference>
<evidence type="ECO:0000313" key="1">
    <source>
        <dbReference type="EMBL" id="MED6223187.1"/>
    </source>
</evidence>
<protein>
    <submittedName>
        <fullName evidence="1">Uncharacterized protein</fullName>
    </submittedName>
</protein>
<gene>
    <name evidence="1" type="ORF">PIB30_071524</name>
</gene>
<keyword evidence="2" id="KW-1185">Reference proteome</keyword>
<comment type="caution">
    <text evidence="1">The sequence shown here is derived from an EMBL/GenBank/DDBJ whole genome shotgun (WGS) entry which is preliminary data.</text>
</comment>
<dbReference type="EMBL" id="JASCZI010272688">
    <property type="protein sequence ID" value="MED6223187.1"/>
    <property type="molecule type" value="Genomic_DNA"/>
</dbReference>